<dbReference type="PANTHER" id="PTHR11339">
    <property type="entry name" value="EXTRACELLULAR MATRIX GLYCOPROTEIN RELATED"/>
    <property type="match status" value="1"/>
</dbReference>
<dbReference type="EMBL" id="AFYH01258633">
    <property type="status" value="NOT_ANNOTATED_CDS"/>
    <property type="molecule type" value="Genomic_DNA"/>
</dbReference>
<keyword evidence="2" id="KW-1015">Disulfide bond</keyword>
<dbReference type="InterPro" id="IPR014853">
    <property type="entry name" value="VWF/SSPO/ZAN-like_Cys-rich_dom"/>
</dbReference>
<feature type="domain" description="VWFD" evidence="4">
    <location>
        <begin position="1"/>
        <end position="176"/>
    </location>
</feature>
<dbReference type="GO" id="GO:0031012">
    <property type="term" value="C:extracellular matrix"/>
    <property type="evidence" value="ECO:0007669"/>
    <property type="project" value="TreeGrafter"/>
</dbReference>
<evidence type="ECO:0000259" key="4">
    <source>
        <dbReference type="PROSITE" id="PS51233"/>
    </source>
</evidence>
<dbReference type="SUPFAM" id="SSF57567">
    <property type="entry name" value="Serine protease inhibitors"/>
    <property type="match status" value="5"/>
</dbReference>
<evidence type="ECO:0000313" key="5">
    <source>
        <dbReference type="Ensembl" id="ENSLACP00000001650.1"/>
    </source>
</evidence>
<feature type="domain" description="VWFD" evidence="4">
    <location>
        <begin position="1957"/>
        <end position="2134"/>
    </location>
</feature>
<dbReference type="EMBL" id="AFYH01258634">
    <property type="status" value="NOT_ANNOTATED_CDS"/>
    <property type="molecule type" value="Genomic_DNA"/>
</dbReference>
<dbReference type="InterPro" id="IPR002919">
    <property type="entry name" value="TIL_dom"/>
</dbReference>
<dbReference type="InterPro" id="IPR001007">
    <property type="entry name" value="VWF_dom"/>
</dbReference>
<dbReference type="InterPro" id="IPR001846">
    <property type="entry name" value="VWF_type-D"/>
</dbReference>
<dbReference type="Pfam" id="PF00094">
    <property type="entry name" value="VWD"/>
    <property type="match status" value="6"/>
</dbReference>
<dbReference type="GeneTree" id="ENSGT00940000156850"/>
<evidence type="ECO:0000256" key="3">
    <source>
        <dbReference type="ARBA" id="ARBA00023180"/>
    </source>
</evidence>
<dbReference type="Pfam" id="PF08742">
    <property type="entry name" value="C8"/>
    <property type="match status" value="6"/>
</dbReference>
<dbReference type="PANTHER" id="PTHR11339:SF373">
    <property type="entry name" value="VWFD DOMAIN-CONTAINING PROTEIN"/>
    <property type="match status" value="1"/>
</dbReference>
<dbReference type="Proteomes" id="UP000008672">
    <property type="component" value="Unassembled WGS sequence"/>
</dbReference>
<dbReference type="GO" id="GO:0005615">
    <property type="term" value="C:extracellular space"/>
    <property type="evidence" value="ECO:0007669"/>
    <property type="project" value="TreeGrafter"/>
</dbReference>
<keyword evidence="1" id="KW-0677">Repeat</keyword>
<dbReference type="eggNOG" id="KOG1216">
    <property type="taxonomic scope" value="Eukaryota"/>
</dbReference>
<organism evidence="5 6">
    <name type="scientific">Latimeria chalumnae</name>
    <name type="common">Coelacanth</name>
    <dbReference type="NCBI Taxonomy" id="7897"/>
    <lineage>
        <taxon>Eukaryota</taxon>
        <taxon>Metazoa</taxon>
        <taxon>Chordata</taxon>
        <taxon>Craniata</taxon>
        <taxon>Vertebrata</taxon>
        <taxon>Euteleostomi</taxon>
        <taxon>Coelacanthiformes</taxon>
        <taxon>Coelacanthidae</taxon>
        <taxon>Latimeria</taxon>
    </lineage>
</organism>
<keyword evidence="3" id="KW-0325">Glycoprotein</keyword>
<dbReference type="EMBL" id="AFYH01258632">
    <property type="status" value="NOT_ANNOTATED_CDS"/>
    <property type="molecule type" value="Genomic_DNA"/>
</dbReference>
<dbReference type="SMART" id="SM00215">
    <property type="entry name" value="VWC_out"/>
    <property type="match status" value="3"/>
</dbReference>
<dbReference type="OMA" id="CYENGHT"/>
<dbReference type="InterPro" id="IPR036084">
    <property type="entry name" value="Ser_inhib-like_sf"/>
</dbReference>
<evidence type="ECO:0000313" key="6">
    <source>
        <dbReference type="Proteomes" id="UP000008672"/>
    </source>
</evidence>
<dbReference type="Pfam" id="PF01826">
    <property type="entry name" value="TIL"/>
    <property type="match status" value="5"/>
</dbReference>
<dbReference type="EMBL" id="AFYH01258630">
    <property type="status" value="NOT_ANNOTATED_CDS"/>
    <property type="molecule type" value="Genomic_DNA"/>
</dbReference>
<dbReference type="InterPro" id="IPR050780">
    <property type="entry name" value="Mucin_vWF_Thrombospondin_sf"/>
</dbReference>
<dbReference type="FunFam" id="2.10.25.10:FF:000055">
    <property type="entry name" value="alpha-tectorin isoform X1"/>
    <property type="match status" value="5"/>
</dbReference>
<reference evidence="6" key="1">
    <citation type="submission" date="2011-08" db="EMBL/GenBank/DDBJ databases">
        <title>The draft genome of Latimeria chalumnae.</title>
        <authorList>
            <person name="Di Palma F."/>
            <person name="Alfoldi J."/>
            <person name="Johnson J."/>
            <person name="Berlin A."/>
            <person name="Gnerre S."/>
            <person name="Jaffe D."/>
            <person name="MacCallum I."/>
            <person name="Young S."/>
            <person name="Walker B.J."/>
            <person name="Lander E."/>
            <person name="Lindblad-Toh K."/>
        </authorList>
    </citation>
    <scope>NUCLEOTIDE SEQUENCE [LARGE SCALE GENOMIC DNA]</scope>
    <source>
        <strain evidence="6">Wild caught</strain>
    </source>
</reference>
<dbReference type="Ensembl" id="ENSLACT00000001663.1">
    <property type="protein sequence ID" value="ENSLACP00000001650.1"/>
    <property type="gene ID" value="ENSLACG00000001476.1"/>
</dbReference>
<name>H2ZW79_LATCH</name>
<evidence type="ECO:0000256" key="2">
    <source>
        <dbReference type="ARBA" id="ARBA00023157"/>
    </source>
</evidence>
<dbReference type="EMBL" id="AFYH01258631">
    <property type="status" value="NOT_ANNOTATED_CDS"/>
    <property type="molecule type" value="Genomic_DNA"/>
</dbReference>
<reference evidence="5" key="2">
    <citation type="submission" date="2025-08" db="UniProtKB">
        <authorList>
            <consortium name="Ensembl"/>
        </authorList>
    </citation>
    <scope>IDENTIFICATION</scope>
</reference>
<feature type="domain" description="VWFD" evidence="4">
    <location>
        <begin position="1569"/>
        <end position="1743"/>
    </location>
</feature>
<feature type="domain" description="VWFD" evidence="4">
    <location>
        <begin position="385"/>
        <end position="565"/>
    </location>
</feature>
<dbReference type="InParanoid" id="H2ZW79"/>
<dbReference type="SMART" id="SM00832">
    <property type="entry name" value="C8"/>
    <property type="match status" value="6"/>
</dbReference>
<dbReference type="CDD" id="cd19941">
    <property type="entry name" value="TIL"/>
    <property type="match status" value="5"/>
</dbReference>
<dbReference type="InterPro" id="IPR025615">
    <property type="entry name" value="TILa_dom"/>
</dbReference>
<sequence length="2340" mass="259455">CGVSGDPHYYTFDKQVHHFMGTCTYTLSMLCEPNSALPYFNVEAANEHRGGNTHASYVKRVIVHVYDHRITLGKHRAVKMNGVDMILPVKVSSEVHVGISGQYVMVTTSFGLKVRFDGNHRVEVTLPSNYRGKVCGMCGNYNKDPTDDFLNPDGGMEADSVSLGNSWQVSNDTSCSTDTGHISNCTEDEQQTIQSNTFCGMINDVNGPFKQCHAVLDPKDFFTSCAYDLCELNMDSGALCMSLQSYADACQALGVKIEPWRNATFCALHCGPNSHYEHCGTACPATCVNPNSPSTCSLTCVEGCSCDSGYVLYNDKCVPRSLCGCWHDGQHYPVGSEFWTDDTCSTKCTCPSQGGKMNCVTSTCPKDYYCGIKNGVPGCYPFTYGICRVHNDPHYNTFDKMTHSFMGTCTYTLAKLCRNTTSLPYFNIEAKNENRGNSKVSYVQKVFVDVYDHRISIAKNEPSRVLVDGVWVTLPVTLAGGLLKVSRSGRYVSLETDFRMTVSYDTHHSVEVKLPTTYFNMTCGMCGNFNNLRNDEFMMPDGQQAGTTNQLGNSWKVNDTDPNCKDPKPPEHCPEEEENRYKSDEYCGLINSKEGPFRSCHSVVNPDTFFDSCIFDLCVLNGVSQILCNTLEAYADACQSVGVIFPPWRNSTFCPIACPSNSHYNACSNACPATCTDQLAPGSCSKPCIEGCECNDGFVLSGGTCVSMDNCGCFYNGKYYEKGASFWEKNCESKCQCKGNNETKCTSSSCRLDQICKVQNGIPKCVLAATTTCHIYGDPHYITFDGRLYHFQGACNYTLTETCGNTSVPFSVTARNEHRGSQAWSALNSVALRLKNLQIVLKKNKKVDINGVQVSLPLDHSPGLKISIIGRYVVVETYFGLQLHFDGDHELFVHVNERYKKQLCGLCGTYSGNQLDDFQRPDGVLAENSNDFGNSWRVMDNDWVCDPIVPVPPQCDPIFGYEAEKHCKIIMAVGGPFEDCHWYIPPQLYFESCVYDQCATGGNSEIFCNALGSYAAACQQTGVSLGDWWKDTACAVNCSKVSHIFFCDFVCPLYCYKLHVDNYTRIKCSNEANCNKLLIQSCIKFTCITCFYSSVHFSKTKSNHIPNSEEHAVLNYTSKIQTKIQYTTIPLQKVGTIIAPSNFFSVITQGYLCTLYCTQRCYKSGSGFCCFPNTDSVCSASGDPHYNTFDHRVHHFMGTCTYTLSKLCNDSLGLPFFEVTTTNEHRGANTKVSYVNSVYVDVHNNKISLLKNKNVNLYKVNGRRVNLPVSIGNWIVIRNTGAYVQMETDFGLFVRFDGNHYVDVSLAPEYRGLLCGLCGNYNGDSNDDIIKPDGSFAKNSNELGDSWRVPDNDTNCWLRCSGTVAPPECEPKVETEASEMTACGMITNPTGNSFSYCHAKVNPQNFFDNCLYDMCASGGQSVSLCFAIQSYADRCTQAGICIEWRNTTFCPISCPGSSQYKSCGTRCPATCTDPSASTSCNLLPVEGCFCNEGYVLSGDKCVPKSKCGCMDANKNYYLLGESWYTHNNCSERCTCNSNNNITCTDWECGVLEKCKIEDGILGCQATGRASCHIAGDPHYFTFDKVMHTFMGACAYTLVQVCNSSNTIPLTIIGKNEERGPTLATYLKEVYIDVYNTQIVLQKNKRILVCIQYLFVQFGNDTKIIVLSSNRAEVRMGVGVVLVLAQIKAVVMKNPAAFKTTVCGMCGNYNGKQDDELLMLGGQMAHNVTQFGNSWKAENCQPSPDLSSCLPDTREELGPPCATGAKPVIEAQCQELLSNTFKPCHHLVRPDLFIQSCIYDMCKYDGMLSTLCNIIQAYADACKSEGANFKWRNSTFCPLPCPPNSHYTDCTPSCQSTCNDIYAVSTCEKSSFCMEGCVCDEGHVLSNDECVPLDECGCRDESDNYYKVGERWITPHCTKKCQCTKGRKIKCQAYNCEPGEICTLRNDGKHRCKPTGFAKCSITGDPHYLTFDGLMHHFQGEKTYTLVQTSDTISENLQQFTIVGKNAHLVEKHGFTYLKEIRINVYNHSIQFKQKKKLVLDGIKIDPPVQPQEGLRIYQRATRINLKTDFGLSVSFDGQENSDITVPNTYKKKIGGLCGNFDGKYKNDFTKPDGTRVKDVNEFGESWDVNKNKAAFRHRQGPKIFNPPCSTAQLQIMNSTNYCAAVVDPQGPFRSCHQTVEPDVYLATCLFDVCAQFNSTELLCSNLEQYALACQEKGVALTHWRKELGCEMKCPPNSQYTSCMSACPASCSNLAAPSECESSCLEGCECLPGFVLSGFDCVPYKECGCSYLNNYYKVNEHFMTDDCSQSCICTQSSTVSCQRTQCTPEESCTIFSFTRGC</sequence>
<feature type="domain" description="VWFD" evidence="4">
    <location>
        <begin position="1176"/>
        <end position="1357"/>
    </location>
</feature>
<dbReference type="SMART" id="SM00216">
    <property type="entry name" value="VWD"/>
    <property type="match status" value="6"/>
</dbReference>
<dbReference type="Pfam" id="PF12714">
    <property type="entry name" value="TILa"/>
    <property type="match status" value="5"/>
</dbReference>
<dbReference type="PROSITE" id="PS51233">
    <property type="entry name" value="VWFD"/>
    <property type="match status" value="6"/>
</dbReference>
<evidence type="ECO:0000256" key="1">
    <source>
        <dbReference type="ARBA" id="ARBA00022737"/>
    </source>
</evidence>
<protein>
    <recommendedName>
        <fullName evidence="4">VWFD domain-containing protein</fullName>
    </recommendedName>
</protein>
<keyword evidence="6" id="KW-1185">Reference proteome</keyword>
<proteinExistence type="predicted"/>
<dbReference type="Gene3D" id="2.10.25.10">
    <property type="entry name" value="Laminin"/>
    <property type="match status" value="5"/>
</dbReference>
<dbReference type="STRING" id="7897.ENSLACP00000001650"/>
<feature type="domain" description="VWFD" evidence="4">
    <location>
        <begin position="771"/>
        <end position="946"/>
    </location>
</feature>
<dbReference type="HOGENOM" id="CLU_227967_0_0_1"/>
<accession>H2ZW79</accession>
<reference evidence="5" key="3">
    <citation type="submission" date="2025-09" db="UniProtKB">
        <authorList>
            <consortium name="Ensembl"/>
        </authorList>
    </citation>
    <scope>IDENTIFICATION</scope>
</reference>